<organism evidence="1 2">
    <name type="scientific">Paraclostridium tenue</name>
    <dbReference type="NCBI Taxonomy" id="1737"/>
    <lineage>
        <taxon>Bacteria</taxon>
        <taxon>Bacillati</taxon>
        <taxon>Bacillota</taxon>
        <taxon>Clostridia</taxon>
        <taxon>Peptostreptococcales</taxon>
        <taxon>Peptostreptococcaceae</taxon>
        <taxon>Paraclostridium</taxon>
    </lineage>
</organism>
<keyword evidence="2" id="KW-1185">Reference proteome</keyword>
<evidence type="ECO:0000313" key="2">
    <source>
        <dbReference type="Proteomes" id="UP001400965"/>
    </source>
</evidence>
<gene>
    <name evidence="1" type="ORF">GCM10008917_14070</name>
</gene>
<dbReference type="CDD" id="cd08770">
    <property type="entry name" value="DAP_dppA_3"/>
    <property type="match status" value="1"/>
</dbReference>
<proteinExistence type="predicted"/>
<dbReference type="PIRSF" id="PIRSF015853">
    <property type="entry name" value="Pep_DppA"/>
    <property type="match status" value="1"/>
</dbReference>
<dbReference type="Gene3D" id="3.30.1360.130">
    <property type="entry name" value="Dipeptide transport protein"/>
    <property type="match status" value="1"/>
</dbReference>
<dbReference type="InterPro" id="IPR007035">
    <property type="entry name" value="Peptidase_M55"/>
</dbReference>
<evidence type="ECO:0000313" key="1">
    <source>
        <dbReference type="EMBL" id="GAA0863668.1"/>
    </source>
</evidence>
<comment type="caution">
    <text evidence="1">The sequence shown here is derived from an EMBL/GenBank/DDBJ whole genome shotgun (WGS) entry which is preliminary data.</text>
</comment>
<dbReference type="InterPro" id="IPR027476">
    <property type="entry name" value="DppA_N"/>
</dbReference>
<dbReference type="SUPFAM" id="SSF63992">
    <property type="entry name" value="Dipeptide transport protein"/>
    <property type="match status" value="1"/>
</dbReference>
<dbReference type="EMBL" id="BAAACP010000007">
    <property type="protein sequence ID" value="GAA0863668.1"/>
    <property type="molecule type" value="Genomic_DNA"/>
</dbReference>
<dbReference type="InterPro" id="IPR036177">
    <property type="entry name" value="Peptidase_M55_sf"/>
</dbReference>
<name>A0ABN1M361_9FIRM</name>
<accession>A0ABN1M361</accession>
<dbReference type="Gene3D" id="3.40.50.10780">
    <property type="entry name" value="Dipeptide transport protein"/>
    <property type="match status" value="1"/>
</dbReference>
<dbReference type="Pfam" id="PF04951">
    <property type="entry name" value="Peptidase_M55"/>
    <property type="match status" value="1"/>
</dbReference>
<protein>
    <submittedName>
        <fullName evidence="1">M55 family metallopeptidase</fullName>
    </submittedName>
</protein>
<reference evidence="1 2" key="1">
    <citation type="journal article" date="2019" name="Int. J. Syst. Evol. Microbiol.">
        <title>The Global Catalogue of Microorganisms (GCM) 10K type strain sequencing project: providing services to taxonomists for standard genome sequencing and annotation.</title>
        <authorList>
            <consortium name="The Broad Institute Genomics Platform"/>
            <consortium name="The Broad Institute Genome Sequencing Center for Infectious Disease"/>
            <person name="Wu L."/>
            <person name="Ma J."/>
        </authorList>
    </citation>
    <scope>NUCLEOTIDE SEQUENCE [LARGE SCALE GENOMIC DNA]</scope>
    <source>
        <strain evidence="1 2">JCM 6486</strain>
    </source>
</reference>
<dbReference type="Proteomes" id="UP001400965">
    <property type="component" value="Unassembled WGS sequence"/>
</dbReference>
<dbReference type="RefSeq" id="WP_346044286.1">
    <property type="nucleotide sequence ID" value="NZ_BAAACP010000007.1"/>
</dbReference>
<sequence length="265" mass="29623">MKVYISADIEGTCGIVNWEETHLNSPCGEYHKLQMTKEVSSACNGANKCNCDYILIKDAHGSARSINQSLLPPNTHLIRGWTNDPHIMMSGIDKTFDATLFVGYHSGGGQTGNPLSHTMNNSKYDYVKINENIASEFMINAYTSAYYNVPVAFLSGDEMLCENAKKLNPNIITVAVSKGIGDAAISIHPQTALENIKEGVFKALSGDLSRHIIKLPDEFNIEIRFKKHQDAFKASFYPGVKLINSQTINFYTNDYYEFLRIFLFI</sequence>